<feature type="compositionally biased region" description="Pro residues" evidence="2">
    <location>
        <begin position="62"/>
        <end position="146"/>
    </location>
</feature>
<name>A0ABR2FIF6_9ROSI</name>
<feature type="compositionally biased region" description="Pro residues" evidence="2">
    <location>
        <begin position="154"/>
        <end position="205"/>
    </location>
</feature>
<dbReference type="Proteomes" id="UP001472677">
    <property type="component" value="Unassembled WGS sequence"/>
</dbReference>
<dbReference type="PRINTS" id="PR01217">
    <property type="entry name" value="PRICHEXTENSN"/>
</dbReference>
<reference evidence="4 5" key="1">
    <citation type="journal article" date="2024" name="G3 (Bethesda)">
        <title>Genome assembly of Hibiscus sabdariffa L. provides insights into metabolisms of medicinal natural products.</title>
        <authorList>
            <person name="Kim T."/>
        </authorList>
    </citation>
    <scope>NUCLEOTIDE SEQUENCE [LARGE SCALE GENOMIC DNA]</scope>
    <source>
        <strain evidence="4">TK-2024</strain>
        <tissue evidence="4">Old leaves</tissue>
    </source>
</reference>
<evidence type="ECO:0000256" key="1">
    <source>
        <dbReference type="ARBA" id="ARBA00022729"/>
    </source>
</evidence>
<proteinExistence type="predicted"/>
<evidence type="ECO:0000256" key="2">
    <source>
        <dbReference type="SAM" id="MobiDB-lite"/>
    </source>
</evidence>
<comment type="caution">
    <text evidence="4">The sequence shown here is derived from an EMBL/GenBank/DDBJ whole genome shotgun (WGS) entry which is preliminary data.</text>
</comment>
<organism evidence="4 5">
    <name type="scientific">Hibiscus sabdariffa</name>
    <name type="common">roselle</name>
    <dbReference type="NCBI Taxonomy" id="183260"/>
    <lineage>
        <taxon>Eukaryota</taxon>
        <taxon>Viridiplantae</taxon>
        <taxon>Streptophyta</taxon>
        <taxon>Embryophyta</taxon>
        <taxon>Tracheophyta</taxon>
        <taxon>Spermatophyta</taxon>
        <taxon>Magnoliopsida</taxon>
        <taxon>eudicotyledons</taxon>
        <taxon>Gunneridae</taxon>
        <taxon>Pentapetalae</taxon>
        <taxon>rosids</taxon>
        <taxon>malvids</taxon>
        <taxon>Malvales</taxon>
        <taxon>Malvaceae</taxon>
        <taxon>Malvoideae</taxon>
        <taxon>Hibiscus</taxon>
    </lineage>
</organism>
<dbReference type="EMBL" id="JBBPBM010000006">
    <property type="protein sequence ID" value="KAK8580673.1"/>
    <property type="molecule type" value="Genomic_DNA"/>
</dbReference>
<dbReference type="PANTHER" id="PTHR33470:SF22">
    <property type="entry name" value="POLLEN OLE E 1 ALLERGEN AND EXTENSIN FAMILY PROTEIN"/>
    <property type="match status" value="1"/>
</dbReference>
<sequence>MGLPLAVKALLLLQLSLLLPSSYFAVSAPVWPQASPPHKHAVSPVIPPSPPSSHHHHHPRPHPPTPSPIIPPTPPPKVPTPAPPKPPIHPPTKPPTTKPPTYPTPKPPTTKAPTNPPTKPPTTKPPTYPTPKPPTTKAPTNPPTKPPTTKQPTYPTPRPPTKAPTKPPTQPPTKAPTKPPTQPPTKAPTKPPTYPPSPPAKPPTYPTSSQVAVQGVVYCKSCKYAGVDTLLGSKPVLGASVKLACKDSKNDLTVQFVTDKNGYFFLQAPITIINFSLSNCSVSLVSSPLKSCSTPSNMNGGLKGAPLKPENSSTSKKLPYVLYSVGPFAFEPKCH</sequence>
<feature type="signal peptide" evidence="3">
    <location>
        <begin position="1"/>
        <end position="25"/>
    </location>
</feature>
<accession>A0ABR2FIF6</accession>
<evidence type="ECO:0000256" key="3">
    <source>
        <dbReference type="SAM" id="SignalP"/>
    </source>
</evidence>
<feature type="chain" id="PRO_5045915807" evidence="3">
    <location>
        <begin position="26"/>
        <end position="335"/>
    </location>
</feature>
<protein>
    <submittedName>
        <fullName evidence="4">Uncharacterized protein</fullName>
    </submittedName>
</protein>
<evidence type="ECO:0000313" key="4">
    <source>
        <dbReference type="EMBL" id="KAK8580673.1"/>
    </source>
</evidence>
<keyword evidence="5" id="KW-1185">Reference proteome</keyword>
<dbReference type="PANTHER" id="PTHR33470">
    <property type="entry name" value="OS01G0164075 PROTEIN"/>
    <property type="match status" value="1"/>
</dbReference>
<evidence type="ECO:0000313" key="5">
    <source>
        <dbReference type="Proteomes" id="UP001472677"/>
    </source>
</evidence>
<feature type="region of interest" description="Disordered" evidence="2">
    <location>
        <begin position="33"/>
        <end position="208"/>
    </location>
</feature>
<keyword evidence="1 3" id="KW-0732">Signal</keyword>
<dbReference type="Pfam" id="PF01190">
    <property type="entry name" value="Pollen_Ole_e_1"/>
    <property type="match status" value="1"/>
</dbReference>
<gene>
    <name evidence="4" type="ORF">V6N12_070930</name>
</gene>